<evidence type="ECO:0000259" key="6">
    <source>
        <dbReference type="PROSITE" id="PS51886"/>
    </source>
</evidence>
<proteinExistence type="inferred from homology"/>
<keyword evidence="3" id="KW-0496">Mitochondrion</keyword>
<feature type="compositionally biased region" description="Low complexity" evidence="5">
    <location>
        <begin position="586"/>
        <end position="597"/>
    </location>
</feature>
<feature type="compositionally biased region" description="Gly residues" evidence="5">
    <location>
        <begin position="1"/>
        <end position="10"/>
    </location>
</feature>
<dbReference type="Proteomes" id="UP001530315">
    <property type="component" value="Unassembled WGS sequence"/>
</dbReference>
<accession>A0ABD3MSQ0</accession>
<feature type="region of interest" description="Disordered" evidence="5">
    <location>
        <begin position="514"/>
        <end position="624"/>
    </location>
</feature>
<feature type="domain" description="TLDc" evidence="6">
    <location>
        <begin position="967"/>
        <end position="1178"/>
    </location>
</feature>
<name>A0ABD3MSQ0_9STRA</name>
<evidence type="ECO:0000313" key="8">
    <source>
        <dbReference type="Proteomes" id="UP001530315"/>
    </source>
</evidence>
<organism evidence="7 8">
    <name type="scientific">Stephanodiscus triporus</name>
    <dbReference type="NCBI Taxonomy" id="2934178"/>
    <lineage>
        <taxon>Eukaryota</taxon>
        <taxon>Sar</taxon>
        <taxon>Stramenopiles</taxon>
        <taxon>Ochrophyta</taxon>
        <taxon>Bacillariophyta</taxon>
        <taxon>Coscinodiscophyceae</taxon>
        <taxon>Thalassiosirophycidae</taxon>
        <taxon>Stephanodiscales</taxon>
        <taxon>Stephanodiscaceae</taxon>
        <taxon>Stephanodiscus</taxon>
    </lineage>
</organism>
<evidence type="ECO:0000256" key="3">
    <source>
        <dbReference type="ARBA" id="ARBA00023128"/>
    </source>
</evidence>
<evidence type="ECO:0000256" key="4">
    <source>
        <dbReference type="ARBA" id="ARBA00040604"/>
    </source>
</evidence>
<evidence type="ECO:0000313" key="7">
    <source>
        <dbReference type="EMBL" id="KAL3765881.1"/>
    </source>
</evidence>
<comment type="subcellular location">
    <subcellularLocation>
        <location evidence="1">Mitochondrion</location>
    </subcellularLocation>
</comment>
<feature type="compositionally biased region" description="Basic and acidic residues" evidence="5">
    <location>
        <begin position="144"/>
        <end position="166"/>
    </location>
</feature>
<dbReference type="SMART" id="SM00584">
    <property type="entry name" value="TLDc"/>
    <property type="match status" value="1"/>
</dbReference>
<dbReference type="InterPro" id="IPR006571">
    <property type="entry name" value="TLDc_dom"/>
</dbReference>
<feature type="compositionally biased region" description="Low complexity" evidence="5">
    <location>
        <begin position="560"/>
        <end position="576"/>
    </location>
</feature>
<evidence type="ECO:0000256" key="2">
    <source>
        <dbReference type="ARBA" id="ARBA00009540"/>
    </source>
</evidence>
<feature type="compositionally biased region" description="Basic and acidic residues" evidence="5">
    <location>
        <begin position="514"/>
        <end position="529"/>
    </location>
</feature>
<feature type="compositionally biased region" description="Gly residues" evidence="5">
    <location>
        <begin position="50"/>
        <end position="62"/>
    </location>
</feature>
<dbReference type="GO" id="GO:0005739">
    <property type="term" value="C:mitochondrion"/>
    <property type="evidence" value="ECO:0007669"/>
    <property type="project" value="UniProtKB-SubCell"/>
</dbReference>
<dbReference type="Pfam" id="PF07534">
    <property type="entry name" value="TLD"/>
    <property type="match status" value="1"/>
</dbReference>
<comment type="similarity">
    <text evidence="2">Belongs to the OXR1 family.</text>
</comment>
<feature type="region of interest" description="Disordered" evidence="5">
    <location>
        <begin position="1"/>
        <end position="66"/>
    </location>
</feature>
<reference evidence="7 8" key="1">
    <citation type="submission" date="2024-10" db="EMBL/GenBank/DDBJ databases">
        <title>Updated reference genomes for cyclostephanoid diatoms.</title>
        <authorList>
            <person name="Roberts W.R."/>
            <person name="Alverson A.J."/>
        </authorList>
    </citation>
    <scope>NUCLEOTIDE SEQUENCE [LARGE SCALE GENOMIC DNA]</scope>
    <source>
        <strain evidence="7 8">AJA276-08</strain>
    </source>
</reference>
<sequence>MLMPRGGGEGAQPLLDENEEDETEGGGGRHIVVDPKRLLRQSINSLSNSAGGGGGGGGGGAASGEEILTVPERNFLEMLLKSDDPGVEEACMAAHERLMDGNLFSSWGACGGGCDDGGEEAPRLTTTDNIREDSVDWARGGNEWSRKWSPDDSVGRGRGDDAREEGVDSAAKGASARGGDGGLELPSAYPLTRTDRSSEARLSRLLMRKGQSSSGEDNNRLFRAHEAGLIVTPAGSARRSLMKMGMKMGLMMEKGLYIPNLPLPTNDVDDGERGAEDDNPSAAVISGIMRNTANSAAFEKTSFEKALAKMDERTIRRIEKEGQKALAKVDEREIRRIEKEERAKEKQLATPRTPLGGCASPFSINVLRSMFASKQMTFRQSSSSYSRFDSFLATTEATEPGIFNNDSSSVPENGEKDVIFRPIPRPSTSEERFKNLLINAGFKDEADYGCNDELVDANTEDDDEILTSPSSHSVAILTKGGPSYRDVNMFRESPPDKSKLDKFSIEKVIMKDEFPSPNDVKESPSDEAKVSPVKESPSDVKGSPSDEAKVSPATSDIGELPSGLSNSLTGGLSHSLPTLPPLGKRSSSSQPLLSSTASRERSNTTGIIKRTSSTSMSPSRKGRYSRSVSWGHMVFSKEEGKAAMARQESSASITSESGLSILSFPHLMRAKPLRSDSIGSITSTAMSLRLGVPLRSESTFSNTSMPSPVLARAQPVFSPMSSFMSITPPSLTLAHAIRSESQTTNKDDEGSLNSVDFVSINPNLPKGAAWENPLISARNHCSSNDSDSGREVFIRQASRNCYEGMGMEVEEVPQFNSIDNARKYKSMVSNGYSTGSLRSTRSLSRQRSSSIPSLPIKALDDSFIIKNIDFERHSSEILRSLSNEDLHSSHHLETINGGSSKGTKSHDWNSTARVNGDLLINDASWDLESSSSFGAANAWGVLEDEYAEGIHFQILGTSANDTSCHPHVLSPPLMESLQNFFPPTVSENNFWLKYSLVRDGASLPSLLRHIRGTKHTLIAIETVEGEVFGSFTSSPWRRNWNYYGNGESFLWRMRRSRSEKDAQYSVLDQAKLESELDVFQWTGLNDLVQYCSHDMMAIGGGSILEDDRGDGPAEQRDLPPQNPVFTKADKGGFGLAIDSELLRGTSSPCATFQSPPLSKSHPNGSPFEILNIEVWTLTPCANVREAENLEMTTLFLEGYNRELH</sequence>
<protein>
    <recommendedName>
        <fullName evidence="4">Oxidation resistance protein 1</fullName>
    </recommendedName>
</protein>
<feature type="region of interest" description="Disordered" evidence="5">
    <location>
        <begin position="141"/>
        <end position="196"/>
    </location>
</feature>
<keyword evidence="8" id="KW-1185">Reference proteome</keyword>
<evidence type="ECO:0000256" key="5">
    <source>
        <dbReference type="SAM" id="MobiDB-lite"/>
    </source>
</evidence>
<evidence type="ECO:0000256" key="1">
    <source>
        <dbReference type="ARBA" id="ARBA00004173"/>
    </source>
</evidence>
<gene>
    <name evidence="7" type="ORF">ACHAW5_002114</name>
</gene>
<feature type="compositionally biased region" description="Basic and acidic residues" evidence="5">
    <location>
        <begin position="1105"/>
        <end position="1117"/>
    </location>
</feature>
<feature type="compositionally biased region" description="Polar residues" evidence="5">
    <location>
        <begin position="603"/>
        <end position="618"/>
    </location>
</feature>
<feature type="region of interest" description="Disordered" evidence="5">
    <location>
        <begin position="1102"/>
        <end position="1124"/>
    </location>
</feature>
<dbReference type="PANTHER" id="PTHR23354">
    <property type="entry name" value="NUCLEOLAR PROTEIN 7/ESTROGEN RECEPTOR COACTIVATOR-RELATED"/>
    <property type="match status" value="1"/>
</dbReference>
<dbReference type="PROSITE" id="PS51886">
    <property type="entry name" value="TLDC"/>
    <property type="match status" value="1"/>
</dbReference>
<dbReference type="PANTHER" id="PTHR23354:SF62">
    <property type="entry name" value="MUSTARD, ISOFORM V"/>
    <property type="match status" value="1"/>
</dbReference>
<comment type="caution">
    <text evidence="7">The sequence shown here is derived from an EMBL/GenBank/DDBJ whole genome shotgun (WGS) entry which is preliminary data.</text>
</comment>
<dbReference type="AlphaFoldDB" id="A0ABD3MSQ0"/>
<dbReference type="EMBL" id="JALLAZ020001741">
    <property type="protein sequence ID" value="KAL3765881.1"/>
    <property type="molecule type" value="Genomic_DNA"/>
</dbReference>